<dbReference type="RefSeq" id="WP_379321052.1">
    <property type="nucleotide sequence ID" value="NZ_JBHTLM010000018.1"/>
</dbReference>
<sequence length="260" mass="30638">MKTARHSRHVGSKWRKNEALLGSRKLRTYLPETRKFNRTNLELMLSKYKMVYVKPINGSFGRGVMRVDIKPSSGTRSYQYQLEKKTRVFTTIDDLYTSIQKHKLTSNYLVQQGIHLLKYKKRRFDLRVMVQRSPEKVWKSTGHIGRLGHPKKIVTNYHSEGKPMAIELLLSPYIKDPMRMKSYIQTLRNLGEDIANHLKKSFPGIREIGVDIGVDHNMHPWIIEVNTSPDPYIFNQLKDKSMYRTVIRYSRLSGRFKRKK</sequence>
<accession>A0ABW3S371</accession>
<dbReference type="SUPFAM" id="SSF56059">
    <property type="entry name" value="Glutathione synthetase ATP-binding domain-like"/>
    <property type="match status" value="1"/>
</dbReference>
<protein>
    <submittedName>
        <fullName evidence="1">YheC/YheD family protein</fullName>
    </submittedName>
</protein>
<proteinExistence type="predicted"/>
<dbReference type="Proteomes" id="UP001597262">
    <property type="component" value="Unassembled WGS sequence"/>
</dbReference>
<dbReference type="EMBL" id="JBHTLM010000018">
    <property type="protein sequence ID" value="MFD1178615.1"/>
    <property type="molecule type" value="Genomic_DNA"/>
</dbReference>
<dbReference type="Pfam" id="PF14398">
    <property type="entry name" value="ATPgrasp_YheCD"/>
    <property type="match status" value="1"/>
</dbReference>
<evidence type="ECO:0000313" key="1">
    <source>
        <dbReference type="EMBL" id="MFD1178615.1"/>
    </source>
</evidence>
<name>A0ABW3S371_9BACL</name>
<keyword evidence="2" id="KW-1185">Reference proteome</keyword>
<organism evidence="1 2">
    <name type="scientific">Paenibacillus puldeungensis</name>
    <dbReference type="NCBI Taxonomy" id="696536"/>
    <lineage>
        <taxon>Bacteria</taxon>
        <taxon>Bacillati</taxon>
        <taxon>Bacillota</taxon>
        <taxon>Bacilli</taxon>
        <taxon>Bacillales</taxon>
        <taxon>Paenibacillaceae</taxon>
        <taxon>Paenibacillus</taxon>
    </lineage>
</organism>
<evidence type="ECO:0000313" key="2">
    <source>
        <dbReference type="Proteomes" id="UP001597262"/>
    </source>
</evidence>
<gene>
    <name evidence="1" type="ORF">ACFQ3W_20255</name>
</gene>
<comment type="caution">
    <text evidence="1">The sequence shown here is derived from an EMBL/GenBank/DDBJ whole genome shotgun (WGS) entry which is preliminary data.</text>
</comment>
<dbReference type="InterPro" id="IPR026838">
    <property type="entry name" value="YheC/D"/>
</dbReference>
<dbReference type="Gene3D" id="3.30.470.20">
    <property type="entry name" value="ATP-grasp fold, B domain"/>
    <property type="match status" value="1"/>
</dbReference>
<reference evidence="2" key="1">
    <citation type="journal article" date="2019" name="Int. J. Syst. Evol. Microbiol.">
        <title>The Global Catalogue of Microorganisms (GCM) 10K type strain sequencing project: providing services to taxonomists for standard genome sequencing and annotation.</title>
        <authorList>
            <consortium name="The Broad Institute Genomics Platform"/>
            <consortium name="The Broad Institute Genome Sequencing Center for Infectious Disease"/>
            <person name="Wu L."/>
            <person name="Ma J."/>
        </authorList>
    </citation>
    <scope>NUCLEOTIDE SEQUENCE [LARGE SCALE GENOMIC DNA]</scope>
    <source>
        <strain evidence="2">CCUG 59189</strain>
    </source>
</reference>